<dbReference type="InterPro" id="IPR035348">
    <property type="entry name" value="MoaF_C"/>
</dbReference>
<dbReference type="InterPro" id="IPR012674">
    <property type="entry name" value="Calycin"/>
</dbReference>
<dbReference type="EMBL" id="CP006918">
    <property type="protein sequence ID" value="AHM80878.1"/>
    <property type="molecule type" value="Genomic_DNA"/>
</dbReference>
<accession>W8UYZ0</accession>
<dbReference type="InterPro" id="IPR024724">
    <property type="entry name" value="MoaF_N"/>
</dbReference>
<dbReference type="Pfam" id="PF10703">
    <property type="entry name" value="MoaF"/>
    <property type="match status" value="1"/>
</dbReference>
<dbReference type="Proteomes" id="UP000019586">
    <property type="component" value="Chromosome"/>
</dbReference>
<reference evidence="3 4" key="1">
    <citation type="journal article" date="2014" name="Proc. Natl. Acad. Sci. U.S.A.">
        <title>Molecular dissection of the evolution of carbapenem-resistant multilocus sequence type 258 Klebsiella pneumoniae.</title>
        <authorList>
            <person name="Deleo F.R."/>
            <person name="Chen L."/>
            <person name="Porcella S.F."/>
            <person name="Martens C.A."/>
            <person name="Kobayashi S.D."/>
            <person name="Porter A.R."/>
            <person name="Chavda K.D."/>
            <person name="Jacobs M.R."/>
            <person name="Mathema B."/>
            <person name="Olsen R.J."/>
            <person name="Bonomo R.A."/>
            <person name="Musser J.M."/>
            <person name="Kreiswirth B.N."/>
        </authorList>
    </citation>
    <scope>NUCLEOTIDE SEQUENCE [LARGE SCALE GENOMIC DNA]</scope>
    <source>
        <strain evidence="3">30684/NJST258_2</strain>
    </source>
</reference>
<protein>
    <submittedName>
        <fullName evidence="3">Moaf protein</fullName>
    </submittedName>
</protein>
<evidence type="ECO:0000259" key="1">
    <source>
        <dbReference type="Pfam" id="PF10703"/>
    </source>
</evidence>
<evidence type="ECO:0000259" key="2">
    <source>
        <dbReference type="Pfam" id="PF17409"/>
    </source>
</evidence>
<evidence type="ECO:0000313" key="3">
    <source>
        <dbReference type="EMBL" id="AHM80878.1"/>
    </source>
</evidence>
<dbReference type="Gene3D" id="2.40.128.20">
    <property type="match status" value="1"/>
</dbReference>
<feature type="domain" description="MoaF C-terminal" evidence="2">
    <location>
        <begin position="165"/>
        <end position="276"/>
    </location>
</feature>
<dbReference type="AlphaFoldDB" id="W8UYZ0"/>
<feature type="domain" description="Molybdenum cofactor biosynthesis protein F N-terminal" evidence="1">
    <location>
        <begin position="23"/>
        <end position="125"/>
    </location>
</feature>
<dbReference type="HOGENOM" id="CLU_054159_0_0_6"/>
<name>W8UYZ0_KLEPN</name>
<evidence type="ECO:0000313" key="4">
    <source>
        <dbReference type="Proteomes" id="UP000019586"/>
    </source>
</evidence>
<dbReference type="PATRIC" id="fig|1420013.3.peg.3855"/>
<gene>
    <name evidence="3" type="ORF">KPNJ2_04098</name>
</gene>
<proteinExistence type="predicted"/>
<dbReference type="KEGG" id="kps:KPNJ2_04098"/>
<sequence>MFPLWRLPNALLCSGAPMTSEAVFIQVGALADGFAPHGNLLATASLPAGENFTFYVAGSEPQQLVIEDEQTLSWNGKRAPWRATALRPDILFIDFLDPERDNASISAVCNLTQRNATLVYGQLPDEAAARLDAFSRVEQGLPLTAVEARFVFARLDAQPGPLPGFTDALIGMRNQYTYSPTERYEHIYLNDNFYAWQCLDGVEKGLADVDRCHYVQVAEDLYLFVWREKIIPTLGVILIDLQQMRTDGKIMGYQGSDFGALSNFPVGASAKILNVTRHQE</sequence>
<dbReference type="Pfam" id="PF17409">
    <property type="entry name" value="MoaF_C"/>
    <property type="match status" value="1"/>
</dbReference>
<organism evidence="3 4">
    <name type="scientific">Klebsiella pneumoniae 30684/NJST258_2</name>
    <dbReference type="NCBI Taxonomy" id="1420013"/>
    <lineage>
        <taxon>Bacteria</taxon>
        <taxon>Pseudomonadati</taxon>
        <taxon>Pseudomonadota</taxon>
        <taxon>Gammaproteobacteria</taxon>
        <taxon>Enterobacterales</taxon>
        <taxon>Enterobacteriaceae</taxon>
        <taxon>Klebsiella/Raoultella group</taxon>
        <taxon>Klebsiella</taxon>
        <taxon>Klebsiella pneumoniae complex</taxon>
    </lineage>
</organism>